<dbReference type="Proteomes" id="UP001467690">
    <property type="component" value="Unassembled WGS sequence"/>
</dbReference>
<protein>
    <submittedName>
        <fullName evidence="2">YkoF family thiamine/hydroxymethylpyrimidine-binding protein</fullName>
    </submittedName>
</protein>
<organism evidence="2 3">
    <name type="scientific">Catenovulum sediminis</name>
    <dbReference type="NCBI Taxonomy" id="1740262"/>
    <lineage>
        <taxon>Bacteria</taxon>
        <taxon>Pseudomonadati</taxon>
        <taxon>Pseudomonadota</taxon>
        <taxon>Gammaproteobacteria</taxon>
        <taxon>Alteromonadales</taxon>
        <taxon>Alteromonadaceae</taxon>
        <taxon>Catenovulum</taxon>
    </lineage>
</organism>
<comment type="caution">
    <text evidence="2">The sequence shown here is derived from an EMBL/GenBank/DDBJ whole genome shotgun (WGS) entry which is preliminary data.</text>
</comment>
<dbReference type="InterPro" id="IPR029756">
    <property type="entry name" value="MTH1187/YkoF-like"/>
</dbReference>
<dbReference type="Gene3D" id="3.30.70.930">
    <property type="match status" value="1"/>
</dbReference>
<accession>A0ABV1REU7</accession>
<name>A0ABV1REU7_9ALTE</name>
<evidence type="ECO:0000313" key="3">
    <source>
        <dbReference type="Proteomes" id="UP001467690"/>
    </source>
</evidence>
<dbReference type="InterPro" id="IPR011522">
    <property type="entry name" value="Thiamin/HMP-bd_put_YkoF"/>
</dbReference>
<dbReference type="Pfam" id="PF07615">
    <property type="entry name" value="Ykof"/>
    <property type="match status" value="1"/>
</dbReference>
<evidence type="ECO:0000259" key="1">
    <source>
        <dbReference type="Pfam" id="PF07615"/>
    </source>
</evidence>
<dbReference type="SUPFAM" id="SSF89957">
    <property type="entry name" value="MTH1187/YkoF-like"/>
    <property type="match status" value="1"/>
</dbReference>
<evidence type="ECO:0000313" key="2">
    <source>
        <dbReference type="EMBL" id="MER2491400.1"/>
    </source>
</evidence>
<proteinExistence type="predicted"/>
<gene>
    <name evidence="2" type="ORF">ABS311_05845</name>
</gene>
<dbReference type="RefSeq" id="WP_143871642.1">
    <property type="nucleotide sequence ID" value="NZ_CP041660.1"/>
</dbReference>
<keyword evidence="3" id="KW-1185">Reference proteome</keyword>
<dbReference type="EMBL" id="JBELOE010000116">
    <property type="protein sequence ID" value="MER2491400.1"/>
    <property type="molecule type" value="Genomic_DNA"/>
</dbReference>
<feature type="domain" description="Thiamin/hydroxymethyl pyrimidine-binding YkoF putative" evidence="1">
    <location>
        <begin position="5"/>
        <end position="67"/>
    </location>
</feature>
<reference evidence="2 3" key="1">
    <citation type="submission" date="2024-06" db="EMBL/GenBank/DDBJ databases">
        <authorList>
            <person name="Chen R.Y."/>
        </authorList>
    </citation>
    <scope>NUCLEOTIDE SEQUENCE [LARGE SCALE GENOMIC DNA]</scope>
    <source>
        <strain evidence="2 3">D2</strain>
    </source>
</reference>
<sequence length="86" mass="9874">MQLSVEISLYPLAQQQFETAIWDFIERVKQTPNVRITTNGMSSQVFGAYDDVMQCLQKEFKITYQQTGTAIFVCKFVPGDRSTLNE</sequence>